<accession>A0A2Y9AJS3</accession>
<dbReference type="InterPro" id="IPR011008">
    <property type="entry name" value="Dimeric_a/b-barrel"/>
</dbReference>
<evidence type="ECO:0000256" key="7">
    <source>
        <dbReference type="ARBA" id="ARBA00049896"/>
    </source>
</evidence>
<dbReference type="AlphaFoldDB" id="A0A2Y9AJS3"/>
<comment type="catalytic activity">
    <reaction evidence="9">
        <text>harderoheme III + H2O2 + H(+) = heme b + CO2 + 2 H2O</text>
        <dbReference type="Rhea" id="RHEA:57944"/>
        <dbReference type="ChEBI" id="CHEBI:15377"/>
        <dbReference type="ChEBI" id="CHEBI:15378"/>
        <dbReference type="ChEBI" id="CHEBI:16240"/>
        <dbReference type="ChEBI" id="CHEBI:16526"/>
        <dbReference type="ChEBI" id="CHEBI:60344"/>
        <dbReference type="ChEBI" id="CHEBI:142463"/>
    </reaction>
</comment>
<organism evidence="10 11">
    <name type="scientific">Georgenia satyanarayanai</name>
    <dbReference type="NCBI Taxonomy" id="860221"/>
    <lineage>
        <taxon>Bacteria</taxon>
        <taxon>Bacillati</taxon>
        <taxon>Actinomycetota</taxon>
        <taxon>Actinomycetes</taxon>
        <taxon>Micrococcales</taxon>
        <taxon>Bogoriellaceae</taxon>
        <taxon>Georgenia</taxon>
    </lineage>
</organism>
<reference evidence="10 11" key="1">
    <citation type="submission" date="2016-10" db="EMBL/GenBank/DDBJ databases">
        <authorList>
            <person name="Cai Z."/>
        </authorList>
    </citation>
    <scope>NUCLEOTIDE SEQUENCE [LARGE SCALE GENOMIC DNA]</scope>
    <source>
        <strain evidence="10 11">CGMCC 1.10826</strain>
    </source>
</reference>
<comment type="pathway">
    <text evidence="9">Porphyrin-containing compound metabolism; protoheme biosynthesis.</text>
</comment>
<evidence type="ECO:0000256" key="6">
    <source>
        <dbReference type="ARBA" id="ARBA00030236"/>
    </source>
</evidence>
<keyword evidence="11" id="KW-1185">Reference proteome</keyword>
<dbReference type="GO" id="GO:0046872">
    <property type="term" value="F:metal ion binding"/>
    <property type="evidence" value="ECO:0007669"/>
    <property type="project" value="UniProtKB-KW"/>
</dbReference>
<evidence type="ECO:0000256" key="5">
    <source>
        <dbReference type="ARBA" id="ARBA00029882"/>
    </source>
</evidence>
<evidence type="ECO:0000256" key="4">
    <source>
        <dbReference type="ARBA" id="ARBA00023004"/>
    </source>
</evidence>
<dbReference type="GO" id="GO:0006785">
    <property type="term" value="P:heme B biosynthetic process"/>
    <property type="evidence" value="ECO:0007669"/>
    <property type="project" value="UniProtKB-UniRule"/>
</dbReference>
<dbReference type="HAMAP" id="MF_02244">
    <property type="entry name" value="Coproheme_decarbox_2"/>
    <property type="match status" value="1"/>
</dbReference>
<feature type="active site" evidence="9">
    <location>
        <position position="127"/>
    </location>
</feature>
<dbReference type="EMBL" id="UETB01000010">
    <property type="protein sequence ID" value="SSA44751.1"/>
    <property type="molecule type" value="Genomic_DNA"/>
</dbReference>
<name>A0A2Y9AJS3_9MICO</name>
<dbReference type="PANTHER" id="PTHR36843:SF1">
    <property type="entry name" value="COPROHEME DECARBOXYLASE"/>
    <property type="match status" value="1"/>
</dbReference>
<dbReference type="EC" id="1.3.98.5" evidence="8 9"/>
<evidence type="ECO:0000256" key="9">
    <source>
        <dbReference type="HAMAP-Rule" id="MF_02244"/>
    </source>
</evidence>
<dbReference type="NCBIfam" id="NF042928">
    <property type="entry name" value="HemQ_actino"/>
    <property type="match status" value="1"/>
</dbReference>
<comment type="catalytic activity">
    <reaction evidence="7">
        <text>Fe-coproporphyrin III + 2 H2O2 + 2 H(+) = heme b + 2 CO2 + 4 H2O</text>
        <dbReference type="Rhea" id="RHEA:56516"/>
        <dbReference type="ChEBI" id="CHEBI:15377"/>
        <dbReference type="ChEBI" id="CHEBI:15378"/>
        <dbReference type="ChEBI" id="CHEBI:16240"/>
        <dbReference type="ChEBI" id="CHEBI:16526"/>
        <dbReference type="ChEBI" id="CHEBI:60344"/>
        <dbReference type="ChEBI" id="CHEBI:68438"/>
        <dbReference type="EC" id="1.3.98.5"/>
    </reaction>
    <physiologicalReaction direction="left-to-right" evidence="7">
        <dbReference type="Rhea" id="RHEA:56517"/>
    </physiologicalReaction>
</comment>
<feature type="binding site" description="axial binding residue" evidence="9">
    <location>
        <position position="150"/>
    </location>
    <ligand>
        <name>Fe-coproporphyrin III</name>
        <dbReference type="ChEBI" id="CHEBI:68438"/>
    </ligand>
    <ligandPart>
        <name>Fe</name>
        <dbReference type="ChEBI" id="CHEBI:18248"/>
    </ligandPart>
</feature>
<evidence type="ECO:0000256" key="2">
    <source>
        <dbReference type="ARBA" id="ARBA00022617"/>
    </source>
</evidence>
<dbReference type="InterPro" id="IPR010644">
    <property type="entry name" value="ChdC/CLD"/>
</dbReference>
<dbReference type="SUPFAM" id="SSF54909">
    <property type="entry name" value="Dimeric alpha+beta barrel"/>
    <property type="match status" value="1"/>
</dbReference>
<comment type="function">
    <text evidence="9">Involved in coproporphyrin-dependent heme b biosynthesis. Catalyzes the decarboxylation of Fe-coproporphyrin III (coproheme) to heme b (protoheme IX), the last step of the pathway. The reaction occurs in a stepwise manner with a three-propionate intermediate.</text>
</comment>
<comment type="similarity">
    <text evidence="9">Belongs to the ChdC family. Type 2 subfamily.</text>
</comment>
<sequence length="227" mass="25827">MSSAQPQSAYVMYSVFRAIQPLPEEDDVRAGLVRDVLADLADVPGLTVRGWYDVAGFRADADLMVWWWAEDVEAVQEAYHRLLASNLGGALEPVWSQVGTHRPAEFNRGHLPSFIMGEEPRGFLCVYPFVRSYEWYLLPPEERSTMLRDHGLAARDYGDVRANTIAAFALGDYEWLLGFEADDLGRIVDLMRDLRATEARRHVREEVPFFTGPRRELGEIVEKLPRG</sequence>
<dbReference type="GO" id="GO:0020037">
    <property type="term" value="F:heme binding"/>
    <property type="evidence" value="ECO:0007669"/>
    <property type="project" value="InterPro"/>
</dbReference>
<evidence type="ECO:0000256" key="8">
    <source>
        <dbReference type="ARBA" id="ARBA00050019"/>
    </source>
</evidence>
<dbReference type="Pfam" id="PF06778">
    <property type="entry name" value="Chlor_dismutase"/>
    <property type="match status" value="1"/>
</dbReference>
<gene>
    <name evidence="9" type="primary">chdC</name>
    <name evidence="10" type="ORF">SAMN05216184_11040</name>
</gene>
<comment type="catalytic activity">
    <reaction evidence="9">
        <text>Fe-coproporphyrin III + H2O2 + H(+) = harderoheme III + CO2 + 2 H2O</text>
        <dbReference type="Rhea" id="RHEA:57940"/>
        <dbReference type="ChEBI" id="CHEBI:15377"/>
        <dbReference type="ChEBI" id="CHEBI:15378"/>
        <dbReference type="ChEBI" id="CHEBI:16240"/>
        <dbReference type="ChEBI" id="CHEBI:16526"/>
        <dbReference type="ChEBI" id="CHEBI:68438"/>
        <dbReference type="ChEBI" id="CHEBI:142463"/>
    </reaction>
</comment>
<comment type="cofactor">
    <cofactor evidence="9">
        <name>Fe-coproporphyrin III</name>
        <dbReference type="ChEBI" id="CHEBI:68438"/>
    </cofactor>
    <text evidence="9">Fe-coproporphyrin III acts as both substrate and redox cofactor.</text>
</comment>
<evidence type="ECO:0000256" key="1">
    <source>
        <dbReference type="ARBA" id="ARBA00014413"/>
    </source>
</evidence>
<evidence type="ECO:0000313" key="10">
    <source>
        <dbReference type="EMBL" id="SSA44751.1"/>
    </source>
</evidence>
<protein>
    <recommendedName>
        <fullName evidence="1 9">Coproheme decarboxylase</fullName>
        <ecNumber evidence="8 9">1.3.98.5</ecNumber>
    </recommendedName>
    <alternativeName>
        <fullName evidence="5 9">Coproheme III oxidative decarboxylase</fullName>
    </alternativeName>
    <alternativeName>
        <fullName evidence="6 9">Hydrogen peroxide-dependent heme synthase</fullName>
    </alternativeName>
</protein>
<dbReference type="Proteomes" id="UP000250222">
    <property type="component" value="Unassembled WGS sequence"/>
</dbReference>
<dbReference type="GO" id="GO:0016634">
    <property type="term" value="F:oxidoreductase activity, acting on the CH-CH group of donors, oxygen as acceptor"/>
    <property type="evidence" value="ECO:0007669"/>
    <property type="project" value="UniProtKB-UniRule"/>
</dbReference>
<keyword evidence="3 9" id="KW-0479">Metal-binding</keyword>
<keyword evidence="2 9" id="KW-0349">Heme</keyword>
<keyword evidence="9" id="KW-0350">Heme biosynthesis</keyword>
<proteinExistence type="inferred from homology"/>
<dbReference type="PANTHER" id="PTHR36843">
    <property type="entry name" value="HEME-DEPENDENT PEROXIDASE YWFI-RELATED"/>
    <property type="match status" value="1"/>
</dbReference>
<dbReference type="Gene3D" id="3.30.70.1030">
    <property type="entry name" value="Apc35880, domain 1"/>
    <property type="match status" value="2"/>
</dbReference>
<evidence type="ECO:0000313" key="11">
    <source>
        <dbReference type="Proteomes" id="UP000250222"/>
    </source>
</evidence>
<evidence type="ECO:0000256" key="3">
    <source>
        <dbReference type="ARBA" id="ARBA00022723"/>
    </source>
</evidence>
<keyword evidence="4 9" id="KW-0408">Iron</keyword>
<keyword evidence="9" id="KW-0560">Oxidoreductase</keyword>